<dbReference type="EMBL" id="JAFREL020000002">
    <property type="protein sequence ID" value="MEO1770838.1"/>
    <property type="molecule type" value="Genomic_DNA"/>
</dbReference>
<dbReference type="PANTHER" id="PTHR13799:SF14">
    <property type="entry name" value="GTP CYCLOHYDROLASE 1 TYPE 2 HOMOLOG"/>
    <property type="match status" value="1"/>
</dbReference>
<evidence type="ECO:0000256" key="1">
    <source>
        <dbReference type="ARBA" id="ARBA00006964"/>
    </source>
</evidence>
<comment type="caution">
    <text evidence="6">The sequence shown here is derived from an EMBL/GenBank/DDBJ whole genome shotgun (WGS) entry which is preliminary data.</text>
</comment>
<comment type="similarity">
    <text evidence="1 5">Belongs to the GTP cyclohydrolase I type 2/NIF3 family.</text>
</comment>
<dbReference type="Gene3D" id="3.40.1390.30">
    <property type="entry name" value="NIF3 (NGG1p interacting factor 3)-like"/>
    <property type="match status" value="2"/>
</dbReference>
<name>A0ABV0ETC0_9ENTE</name>
<proteinExistence type="inferred from homology"/>
<dbReference type="InterPro" id="IPR002678">
    <property type="entry name" value="DUF34/NIF3"/>
</dbReference>
<comment type="subunit">
    <text evidence="2">Homohexamer.</text>
</comment>
<sequence>MKASKFIERFKQYCPEWLIEDGDPVGLHIGTLNKDIQRVMMSLDVRPAVVAEAIEKKIDLLIVKHPPIFRPIDRLTTDDFQTKMYVDLLKHDIAVYAAHTNMDIIPNGLNDWFCELLEVKNTTYLVESQSIPLKKLAVYVPMDYSKAMRTALAEAGAGKQGNYEATSYTLSGTGRFTPVGEANPTIGELNRQEQVQESKIEVIFPATLEEQVVEAMLTAHPYEEPAYDIYQLDNPPLKYGIGRVGTLAAPLTTEEFIQQVKKVFNLDGLRVVYPKQPKATVQRVAICGGSAEKFYKDALFQQADVYITGDVYYHTAHDMQESGMLVIDPGHYIEALCKRKMVELFNQWKDEEDWDVSFYVSEVSTNPFSFK</sequence>
<dbReference type="InterPro" id="IPR015867">
    <property type="entry name" value="N-reg_PII/ATP_PRibTrfase_C"/>
</dbReference>
<evidence type="ECO:0000313" key="6">
    <source>
        <dbReference type="EMBL" id="MEO1770838.1"/>
    </source>
</evidence>
<keyword evidence="7" id="KW-1185">Reference proteome</keyword>
<evidence type="ECO:0000256" key="2">
    <source>
        <dbReference type="ARBA" id="ARBA00011643"/>
    </source>
</evidence>
<organism evidence="6 7">
    <name type="scientific">Candidatus Enterococcus ferrettii</name>
    <dbReference type="NCBI Taxonomy" id="2815324"/>
    <lineage>
        <taxon>Bacteria</taxon>
        <taxon>Bacillati</taxon>
        <taxon>Bacillota</taxon>
        <taxon>Bacilli</taxon>
        <taxon>Lactobacillales</taxon>
        <taxon>Enterococcaceae</taxon>
        <taxon>Enterococcus</taxon>
    </lineage>
</organism>
<dbReference type="Gene3D" id="3.30.70.120">
    <property type="match status" value="1"/>
</dbReference>
<dbReference type="Pfam" id="PF01784">
    <property type="entry name" value="DUF34_NIF3"/>
    <property type="match status" value="1"/>
</dbReference>
<dbReference type="PIRSF" id="PIRSF037489">
    <property type="entry name" value="UCP037489_NIF3_YqfO"/>
    <property type="match status" value="1"/>
</dbReference>
<accession>A0ABV0ETC0</accession>
<protein>
    <recommendedName>
        <fullName evidence="3 5">GTP cyclohydrolase 1 type 2 homolog</fullName>
    </recommendedName>
</protein>
<dbReference type="Proteomes" id="UP000664357">
    <property type="component" value="Unassembled WGS sequence"/>
</dbReference>
<dbReference type="InterPro" id="IPR036069">
    <property type="entry name" value="DUF34/NIF3_sf"/>
</dbReference>
<reference evidence="6 7" key="2">
    <citation type="submission" date="2024-02" db="EMBL/GenBank/DDBJ databases">
        <title>The Genome Sequence of Enterococcus sp. DIV0159.</title>
        <authorList>
            <person name="Earl A."/>
            <person name="Manson A."/>
            <person name="Gilmore M."/>
            <person name="Sanders J."/>
            <person name="Shea T."/>
            <person name="Howe W."/>
            <person name="Livny J."/>
            <person name="Cuomo C."/>
            <person name="Neafsey D."/>
            <person name="Birren B."/>
        </authorList>
    </citation>
    <scope>NUCLEOTIDE SEQUENCE [LARGE SCALE GENOMIC DNA]</scope>
    <source>
        <strain evidence="6 7">665A</strain>
    </source>
</reference>
<evidence type="ECO:0000313" key="7">
    <source>
        <dbReference type="Proteomes" id="UP000664357"/>
    </source>
</evidence>
<dbReference type="RefSeq" id="WP_207703322.1">
    <property type="nucleotide sequence ID" value="NZ_JAFREL020000002.1"/>
</dbReference>
<reference evidence="6 7" key="1">
    <citation type="submission" date="2021-03" db="EMBL/GenBank/DDBJ databases">
        <authorList>
            <person name="Gilmore M.S."/>
            <person name="Schwartzman J."/>
            <person name="Van Tyne D."/>
            <person name="Martin M."/>
            <person name="Earl A.M."/>
            <person name="Manson A.L."/>
            <person name="Straub T."/>
            <person name="Salamzade R."/>
            <person name="Saavedra J."/>
            <person name="Lebreton F."/>
            <person name="Prichula J."/>
            <person name="Schaufler K."/>
            <person name="Gaca A."/>
            <person name="Sgardioli B."/>
            <person name="Wagenaar J."/>
            <person name="Strong T."/>
        </authorList>
    </citation>
    <scope>NUCLEOTIDE SEQUENCE [LARGE SCALE GENOMIC DNA]</scope>
    <source>
        <strain evidence="6 7">665A</strain>
    </source>
</reference>
<evidence type="ECO:0000256" key="5">
    <source>
        <dbReference type="PIRNR" id="PIRNR037489"/>
    </source>
</evidence>
<dbReference type="PANTHER" id="PTHR13799">
    <property type="entry name" value="NGG1 INTERACTING FACTOR 3"/>
    <property type="match status" value="1"/>
</dbReference>
<gene>
    <name evidence="6" type="ORF">JZO67_002791</name>
</gene>
<dbReference type="SUPFAM" id="SSF102705">
    <property type="entry name" value="NIF3 (NGG1p interacting factor 3)-like"/>
    <property type="match status" value="1"/>
</dbReference>
<evidence type="ECO:0000256" key="3">
    <source>
        <dbReference type="ARBA" id="ARBA00022112"/>
    </source>
</evidence>
<keyword evidence="4 5" id="KW-0479">Metal-binding</keyword>
<dbReference type="NCBIfam" id="TIGR00486">
    <property type="entry name" value="YbgI_SA1388"/>
    <property type="match status" value="1"/>
</dbReference>
<dbReference type="InterPro" id="IPR017221">
    <property type="entry name" value="DUF34/NIF3_bac"/>
</dbReference>
<evidence type="ECO:0000256" key="4">
    <source>
        <dbReference type="ARBA" id="ARBA00022723"/>
    </source>
</evidence>